<keyword evidence="2" id="KW-1185">Reference proteome</keyword>
<dbReference type="AlphaFoldDB" id="A0A521BGK6"/>
<dbReference type="Proteomes" id="UP000317593">
    <property type="component" value="Unassembled WGS sequence"/>
</dbReference>
<protein>
    <submittedName>
        <fullName evidence="1">Uncharacterized protein</fullName>
    </submittedName>
</protein>
<accession>A0A521BGK6</accession>
<evidence type="ECO:0000313" key="1">
    <source>
        <dbReference type="EMBL" id="SMO46225.1"/>
    </source>
</evidence>
<reference evidence="1 2" key="1">
    <citation type="submission" date="2017-05" db="EMBL/GenBank/DDBJ databases">
        <authorList>
            <person name="Varghese N."/>
            <person name="Submissions S."/>
        </authorList>
    </citation>
    <scope>NUCLEOTIDE SEQUENCE [LARGE SCALE GENOMIC DNA]</scope>
    <source>
        <strain evidence="1 2">DSM 21194</strain>
    </source>
</reference>
<dbReference type="EMBL" id="FXTH01000003">
    <property type="protein sequence ID" value="SMO46225.1"/>
    <property type="molecule type" value="Genomic_DNA"/>
</dbReference>
<name>A0A521BGK6_9BACT</name>
<evidence type="ECO:0000313" key="2">
    <source>
        <dbReference type="Proteomes" id="UP000317593"/>
    </source>
</evidence>
<sequence length="58" mass="7070">MVWDFVQWYDEKEEENVTTITYWMLKRRTKRLIGEAQVLYFVGISNDINACYEVVLYV</sequence>
<gene>
    <name evidence="1" type="ORF">SAMN06265218_10392</name>
</gene>
<proteinExistence type="predicted"/>
<organism evidence="1 2">
    <name type="scientific">Fodinibius sediminis</name>
    <dbReference type="NCBI Taxonomy" id="1214077"/>
    <lineage>
        <taxon>Bacteria</taxon>
        <taxon>Pseudomonadati</taxon>
        <taxon>Balneolota</taxon>
        <taxon>Balneolia</taxon>
        <taxon>Balneolales</taxon>
        <taxon>Balneolaceae</taxon>
        <taxon>Fodinibius</taxon>
    </lineage>
</organism>